<dbReference type="AlphaFoldDB" id="A0AAN6SXV8"/>
<protein>
    <submittedName>
        <fullName evidence="1">Uncharacterized protein</fullName>
    </submittedName>
</protein>
<evidence type="ECO:0000313" key="2">
    <source>
        <dbReference type="Proteomes" id="UP001305647"/>
    </source>
</evidence>
<evidence type="ECO:0000313" key="1">
    <source>
        <dbReference type="EMBL" id="KAK4096867.1"/>
    </source>
</evidence>
<dbReference type="EMBL" id="MU863693">
    <property type="protein sequence ID" value="KAK4096867.1"/>
    <property type="molecule type" value="Genomic_DNA"/>
</dbReference>
<proteinExistence type="predicted"/>
<reference evidence="1" key="1">
    <citation type="journal article" date="2023" name="Mol. Phylogenet. Evol.">
        <title>Genome-scale phylogeny and comparative genomics of the fungal order Sordariales.</title>
        <authorList>
            <person name="Hensen N."/>
            <person name="Bonometti L."/>
            <person name="Westerberg I."/>
            <person name="Brannstrom I.O."/>
            <person name="Guillou S."/>
            <person name="Cros-Aarteil S."/>
            <person name="Calhoun S."/>
            <person name="Haridas S."/>
            <person name="Kuo A."/>
            <person name="Mondo S."/>
            <person name="Pangilinan J."/>
            <person name="Riley R."/>
            <person name="LaButti K."/>
            <person name="Andreopoulos B."/>
            <person name="Lipzen A."/>
            <person name="Chen C."/>
            <person name="Yan M."/>
            <person name="Daum C."/>
            <person name="Ng V."/>
            <person name="Clum A."/>
            <person name="Steindorff A."/>
            <person name="Ohm R.A."/>
            <person name="Martin F."/>
            <person name="Silar P."/>
            <person name="Natvig D.O."/>
            <person name="Lalanne C."/>
            <person name="Gautier V."/>
            <person name="Ament-Velasquez S.L."/>
            <person name="Kruys A."/>
            <person name="Hutchinson M.I."/>
            <person name="Powell A.J."/>
            <person name="Barry K."/>
            <person name="Miller A.N."/>
            <person name="Grigoriev I.V."/>
            <person name="Debuchy R."/>
            <person name="Gladieux P."/>
            <person name="Hiltunen Thoren M."/>
            <person name="Johannesson H."/>
        </authorList>
    </citation>
    <scope>NUCLEOTIDE SEQUENCE</scope>
    <source>
        <strain evidence="1">CBS 757.83</strain>
    </source>
</reference>
<accession>A0AAN6SXV8</accession>
<gene>
    <name evidence="1" type="ORF">N658DRAFT_331964</name>
</gene>
<reference evidence="1" key="2">
    <citation type="submission" date="2023-05" db="EMBL/GenBank/DDBJ databases">
        <authorList>
            <consortium name="Lawrence Berkeley National Laboratory"/>
            <person name="Steindorff A."/>
            <person name="Hensen N."/>
            <person name="Bonometti L."/>
            <person name="Westerberg I."/>
            <person name="Brannstrom I.O."/>
            <person name="Guillou S."/>
            <person name="Cros-Aarteil S."/>
            <person name="Calhoun S."/>
            <person name="Haridas S."/>
            <person name="Kuo A."/>
            <person name="Mondo S."/>
            <person name="Pangilinan J."/>
            <person name="Riley R."/>
            <person name="Labutti K."/>
            <person name="Andreopoulos B."/>
            <person name="Lipzen A."/>
            <person name="Chen C."/>
            <person name="Yanf M."/>
            <person name="Daum C."/>
            <person name="Ng V."/>
            <person name="Clum A."/>
            <person name="Ohm R."/>
            <person name="Martin F."/>
            <person name="Silar P."/>
            <person name="Natvig D."/>
            <person name="Lalanne C."/>
            <person name="Gautier V."/>
            <person name="Ament-Velasquez S.L."/>
            <person name="Kruys A."/>
            <person name="Hutchinson M.I."/>
            <person name="Powell A.J."/>
            <person name="Barry K."/>
            <person name="Miller A.N."/>
            <person name="Grigoriev I.V."/>
            <person name="Debuchy R."/>
            <person name="Gladieux P."/>
            <person name="Thoren M.H."/>
            <person name="Johannesson H."/>
        </authorList>
    </citation>
    <scope>NUCLEOTIDE SEQUENCE</scope>
    <source>
        <strain evidence="1">CBS 757.83</strain>
    </source>
</reference>
<dbReference type="Proteomes" id="UP001305647">
    <property type="component" value="Unassembled WGS sequence"/>
</dbReference>
<keyword evidence="2" id="KW-1185">Reference proteome</keyword>
<sequence length="131" mass="14688">MLAAMTARAEEVQKQYPSADLKLEQKWWVPSVDFGLLMLQNDLPVEIRAKINVLFAKLIQHKFAPEIVTEARQGLRELLQAEHSDVMERVDEAFFVKHEAQFAEFHRQLQAVGPLPVGCFGGEPSTGSGNA</sequence>
<comment type="caution">
    <text evidence="1">The sequence shown here is derived from an EMBL/GenBank/DDBJ whole genome shotgun (WGS) entry which is preliminary data.</text>
</comment>
<organism evidence="1 2">
    <name type="scientific">Parathielavia hyrcaniae</name>
    <dbReference type="NCBI Taxonomy" id="113614"/>
    <lineage>
        <taxon>Eukaryota</taxon>
        <taxon>Fungi</taxon>
        <taxon>Dikarya</taxon>
        <taxon>Ascomycota</taxon>
        <taxon>Pezizomycotina</taxon>
        <taxon>Sordariomycetes</taxon>
        <taxon>Sordariomycetidae</taxon>
        <taxon>Sordariales</taxon>
        <taxon>Chaetomiaceae</taxon>
        <taxon>Parathielavia</taxon>
    </lineage>
</organism>
<name>A0AAN6SXV8_9PEZI</name>